<organism evidence="6 7">
    <name type="scientific">Halobacillus yeomjeoni</name>
    <dbReference type="NCBI Taxonomy" id="311194"/>
    <lineage>
        <taxon>Bacteria</taxon>
        <taxon>Bacillati</taxon>
        <taxon>Bacillota</taxon>
        <taxon>Bacilli</taxon>
        <taxon>Bacillales</taxon>
        <taxon>Bacillaceae</taxon>
        <taxon>Halobacillus</taxon>
    </lineage>
</organism>
<dbReference type="InterPro" id="IPR035919">
    <property type="entry name" value="EAL_sf"/>
</dbReference>
<dbReference type="InterPro" id="IPR052155">
    <property type="entry name" value="Biofilm_reg_signaling"/>
</dbReference>
<dbReference type="Gene3D" id="3.30.450.20">
    <property type="entry name" value="PAS domain"/>
    <property type="match status" value="1"/>
</dbReference>
<evidence type="ECO:0000259" key="2">
    <source>
        <dbReference type="PROSITE" id="PS50112"/>
    </source>
</evidence>
<evidence type="ECO:0000256" key="1">
    <source>
        <dbReference type="SAM" id="Coils"/>
    </source>
</evidence>
<dbReference type="InterPro" id="IPR000160">
    <property type="entry name" value="GGDEF_dom"/>
</dbReference>
<keyword evidence="7" id="KW-1185">Reference proteome</keyword>
<dbReference type="InterPro" id="IPR035965">
    <property type="entry name" value="PAS-like_dom_sf"/>
</dbReference>
<evidence type="ECO:0000259" key="5">
    <source>
        <dbReference type="PROSITE" id="PS50887"/>
    </source>
</evidence>
<dbReference type="SMART" id="SM00091">
    <property type="entry name" value="PAS"/>
    <property type="match status" value="1"/>
</dbReference>
<feature type="domain" description="PAC" evidence="3">
    <location>
        <begin position="454"/>
        <end position="505"/>
    </location>
</feature>
<dbReference type="InterPro" id="IPR000700">
    <property type="entry name" value="PAS-assoc_C"/>
</dbReference>
<dbReference type="NCBIfam" id="TIGR00254">
    <property type="entry name" value="GGDEF"/>
    <property type="match status" value="1"/>
</dbReference>
<dbReference type="SMART" id="SM00052">
    <property type="entry name" value="EAL"/>
    <property type="match status" value="1"/>
</dbReference>
<dbReference type="SUPFAM" id="SSF55785">
    <property type="entry name" value="PYP-like sensor domain (PAS domain)"/>
    <property type="match status" value="1"/>
</dbReference>
<dbReference type="CDD" id="cd01949">
    <property type="entry name" value="GGDEF"/>
    <property type="match status" value="1"/>
</dbReference>
<dbReference type="InterPro" id="IPR029787">
    <property type="entry name" value="Nucleotide_cyclase"/>
</dbReference>
<dbReference type="InterPro" id="IPR001633">
    <property type="entry name" value="EAL_dom"/>
</dbReference>
<dbReference type="InterPro" id="IPR029016">
    <property type="entry name" value="GAF-like_dom_sf"/>
</dbReference>
<comment type="caution">
    <text evidence="6">The sequence shown here is derived from an EMBL/GenBank/DDBJ whole genome shotgun (WGS) entry which is preliminary data.</text>
</comment>
<dbReference type="AlphaFoldDB" id="A0A931HXT2"/>
<keyword evidence="1" id="KW-0175">Coiled coil</keyword>
<dbReference type="Pfam" id="PF00990">
    <property type="entry name" value="GGDEF"/>
    <property type="match status" value="1"/>
</dbReference>
<dbReference type="SUPFAM" id="SSF55073">
    <property type="entry name" value="Nucleotide cyclase"/>
    <property type="match status" value="1"/>
</dbReference>
<dbReference type="PANTHER" id="PTHR44757">
    <property type="entry name" value="DIGUANYLATE CYCLASE DGCP"/>
    <property type="match status" value="1"/>
</dbReference>
<dbReference type="PANTHER" id="PTHR44757:SF2">
    <property type="entry name" value="BIOFILM ARCHITECTURE MAINTENANCE PROTEIN MBAA"/>
    <property type="match status" value="1"/>
</dbReference>
<sequence length="939" mass="106261">MADQQTRYSRLAQITKLINTKLDLQEVLEHVVTAISEEIMRCDSVGIYLPQEDGTYRGYVGKPSTINGMSLDMHVVDPEMDQLTKEVIETKEAIYIPDTSKDDRPDQRAVQAFKIQSLLVAPIAQDDEIYGLAYLFDYGTPMNLTLSEIESVKAYVNMAAVAIRNANNLVRKEDLIEQKQLLLNVTRDLSLCSSLPEALDRCYFYLGKVLDNYNIGAHFVDPIAESKITTGTLSKNSDWTEEEWKKTHEDLKVDHTKDEVFQEILKSKQSIMIPDVYEDSRTNHELCEHFGIQALYMIPLVAVGEVLGAIAIVNLEEKGLNYSKTAIQLAESIVDATAPVLFNLIYMEKQDLIINQRTSEIREKNNELEKVITELKQMSHEKELILNSAGEGIFGLDLNGRLTFANPSATDLLGYDSEEDIIGCSQDQIFHSELSMKELLSTFSIGNESKRNQENMDEYFVRQDEEIFPVEYVITPQKQSGKVVGYVVTFKDVTTRKQMEEKIKYHAYYDSVTNIPNRVLFQDRLNQALTYAEMQKRSLAILFLDLDRFKKINDTFGHGFGDSVLKSVAARLDSAIPKEATVSRQGGDEFIILLPTIKSKDEAVECAETILHTFDEPFNIGDQEVAIKTSIGISLYPEGGTTSETLVKHADVAMYKAKELSGNQYQFYSSDIVDRSVESVQLENDLYKALDQGGNEFFLHYQPKFNANTNEITGMEALVRWNHPKLGFMPPNMFIPLAEETGLIVKLGEWVIRQSCLQMKRWYDAGLTELVISANLSPQQFRQHDITNVVKEILEETQLPPENLELELTENIIIHNSETMLATMHKLKNLGIKMSIDDFGTGYSSLGYLKDFPIDTLKIDKSFIDDITTNTNNAAITNTIITLADSLNLSVIAEGVEDQEQAEFLIEHGCYLMQGYYFSRPLEAAKLEEVFLKNLSQKG</sequence>
<dbReference type="PROSITE" id="PS50887">
    <property type="entry name" value="GGDEF"/>
    <property type="match status" value="1"/>
</dbReference>
<dbReference type="InterPro" id="IPR000014">
    <property type="entry name" value="PAS"/>
</dbReference>
<gene>
    <name evidence="6" type="ORF">H0267_15825</name>
</gene>
<accession>A0A931HXT2</accession>
<dbReference type="FunFam" id="3.30.70.270:FF:000001">
    <property type="entry name" value="Diguanylate cyclase domain protein"/>
    <property type="match status" value="1"/>
</dbReference>
<dbReference type="Pfam" id="PF01590">
    <property type="entry name" value="GAF"/>
    <property type="match status" value="2"/>
</dbReference>
<dbReference type="NCBIfam" id="TIGR00229">
    <property type="entry name" value="sensory_box"/>
    <property type="match status" value="1"/>
</dbReference>
<dbReference type="Gene3D" id="3.30.70.270">
    <property type="match status" value="1"/>
</dbReference>
<dbReference type="InterPro" id="IPR043128">
    <property type="entry name" value="Rev_trsase/Diguanyl_cyclase"/>
</dbReference>
<dbReference type="InterPro" id="IPR003018">
    <property type="entry name" value="GAF"/>
</dbReference>
<protein>
    <submittedName>
        <fullName evidence="6">EAL domain-containing protein</fullName>
    </submittedName>
</protein>
<dbReference type="SMART" id="SM00267">
    <property type="entry name" value="GGDEF"/>
    <property type="match status" value="1"/>
</dbReference>
<dbReference type="PROSITE" id="PS50883">
    <property type="entry name" value="EAL"/>
    <property type="match status" value="1"/>
</dbReference>
<dbReference type="PROSITE" id="PS50113">
    <property type="entry name" value="PAC"/>
    <property type="match status" value="1"/>
</dbReference>
<dbReference type="Proteomes" id="UP000614490">
    <property type="component" value="Unassembled WGS sequence"/>
</dbReference>
<evidence type="ECO:0000313" key="7">
    <source>
        <dbReference type="Proteomes" id="UP000614490"/>
    </source>
</evidence>
<dbReference type="SUPFAM" id="SSF55781">
    <property type="entry name" value="GAF domain-like"/>
    <property type="match status" value="2"/>
</dbReference>
<dbReference type="SMART" id="SM00065">
    <property type="entry name" value="GAF"/>
    <property type="match status" value="2"/>
</dbReference>
<reference evidence="6 7" key="1">
    <citation type="journal article" date="2005" name="Int. J. Syst. Evol. Microbiol.">
        <title>Halobacillus yeomjeoni sp. nov., isolated from a marine solar saltern in Korea.</title>
        <authorList>
            <person name="Yoon J.H."/>
            <person name="Kang S.J."/>
            <person name="Lee C.H."/>
            <person name="Oh H.W."/>
            <person name="Oh T.K."/>
        </authorList>
    </citation>
    <scope>NUCLEOTIDE SEQUENCE [LARGE SCALE GENOMIC DNA]</scope>
    <source>
        <strain evidence="6 7">KCTC 3957</strain>
    </source>
</reference>
<dbReference type="PROSITE" id="PS50112">
    <property type="entry name" value="PAS"/>
    <property type="match status" value="1"/>
</dbReference>
<evidence type="ECO:0000259" key="3">
    <source>
        <dbReference type="PROSITE" id="PS50113"/>
    </source>
</evidence>
<dbReference type="Gene3D" id="3.20.20.450">
    <property type="entry name" value="EAL domain"/>
    <property type="match status" value="1"/>
</dbReference>
<dbReference type="SUPFAM" id="SSF141868">
    <property type="entry name" value="EAL domain-like"/>
    <property type="match status" value="1"/>
</dbReference>
<evidence type="ECO:0000313" key="6">
    <source>
        <dbReference type="EMBL" id="MBH0231680.1"/>
    </source>
</evidence>
<dbReference type="Pfam" id="PF13426">
    <property type="entry name" value="PAS_9"/>
    <property type="match status" value="1"/>
</dbReference>
<feature type="coiled-coil region" evidence="1">
    <location>
        <begin position="354"/>
        <end position="381"/>
    </location>
</feature>
<dbReference type="FunFam" id="3.20.20.450:FF:000001">
    <property type="entry name" value="Cyclic di-GMP phosphodiesterase yahA"/>
    <property type="match status" value="1"/>
</dbReference>
<dbReference type="CDD" id="cd01948">
    <property type="entry name" value="EAL"/>
    <property type="match status" value="1"/>
</dbReference>
<proteinExistence type="predicted"/>
<dbReference type="EMBL" id="JADZSC010000004">
    <property type="protein sequence ID" value="MBH0231680.1"/>
    <property type="molecule type" value="Genomic_DNA"/>
</dbReference>
<feature type="domain" description="GGDEF" evidence="5">
    <location>
        <begin position="537"/>
        <end position="670"/>
    </location>
</feature>
<feature type="domain" description="EAL" evidence="4">
    <location>
        <begin position="679"/>
        <end position="935"/>
    </location>
</feature>
<dbReference type="CDD" id="cd00130">
    <property type="entry name" value="PAS"/>
    <property type="match status" value="1"/>
</dbReference>
<dbReference type="RefSeq" id="WP_197318313.1">
    <property type="nucleotide sequence ID" value="NZ_JADZSC010000004.1"/>
</dbReference>
<dbReference type="Pfam" id="PF00563">
    <property type="entry name" value="EAL"/>
    <property type="match status" value="1"/>
</dbReference>
<feature type="domain" description="PAS" evidence="2">
    <location>
        <begin position="385"/>
        <end position="419"/>
    </location>
</feature>
<evidence type="ECO:0000259" key="4">
    <source>
        <dbReference type="PROSITE" id="PS50883"/>
    </source>
</evidence>
<name>A0A931HXT2_9BACI</name>
<dbReference type="Gene3D" id="3.30.450.40">
    <property type="match status" value="2"/>
</dbReference>